<dbReference type="RefSeq" id="WP_047912084.1">
    <property type="nucleotide sequence ID" value="NZ_CP118101.1"/>
</dbReference>
<dbReference type="PIRSF" id="PIRSF006135">
    <property type="entry name" value="CobU"/>
    <property type="match status" value="1"/>
</dbReference>
<keyword evidence="11 20" id="KW-0808">Transferase</keyword>
<feature type="binding site" evidence="19">
    <location>
        <begin position="7"/>
        <end position="14"/>
    </location>
    <ligand>
        <name>GTP</name>
        <dbReference type="ChEBI" id="CHEBI:37565"/>
    </ligand>
</feature>
<dbReference type="EC" id="2.7.7.62" evidence="9"/>
<evidence type="ECO:0000256" key="14">
    <source>
        <dbReference type="ARBA" id="ARBA00022840"/>
    </source>
</evidence>
<dbReference type="GO" id="GO:0043752">
    <property type="term" value="F:adenosylcobinamide kinase activity"/>
    <property type="evidence" value="ECO:0007669"/>
    <property type="project" value="UniProtKB-EC"/>
</dbReference>
<keyword evidence="13 20" id="KW-0418">Kinase</keyword>
<dbReference type="Proteomes" id="UP001221519">
    <property type="component" value="Chromosome"/>
</dbReference>
<dbReference type="AlphaFoldDB" id="A0AAX3N225"/>
<dbReference type="InterPro" id="IPR027417">
    <property type="entry name" value="P-loop_NTPase"/>
</dbReference>
<evidence type="ECO:0000256" key="9">
    <source>
        <dbReference type="ARBA" id="ARBA00012523"/>
    </source>
</evidence>
<evidence type="ECO:0000256" key="4">
    <source>
        <dbReference type="ARBA" id="ARBA00003889"/>
    </source>
</evidence>
<dbReference type="EC" id="2.7.1.156" evidence="8"/>
<evidence type="ECO:0000256" key="18">
    <source>
        <dbReference type="PIRSR" id="PIRSR006135-1"/>
    </source>
</evidence>
<evidence type="ECO:0000313" key="23">
    <source>
        <dbReference type="Proteomes" id="UP001221519"/>
    </source>
</evidence>
<dbReference type="PANTHER" id="PTHR34848">
    <property type="match status" value="1"/>
</dbReference>
<evidence type="ECO:0000256" key="15">
    <source>
        <dbReference type="ARBA" id="ARBA00023134"/>
    </source>
</evidence>
<evidence type="ECO:0000256" key="7">
    <source>
        <dbReference type="ARBA" id="ARBA00007490"/>
    </source>
</evidence>
<evidence type="ECO:0000256" key="3">
    <source>
        <dbReference type="ARBA" id="ARBA00001522"/>
    </source>
</evidence>
<comment type="catalytic activity">
    <reaction evidence="1">
        <text>adenosylcob(III)inamide + ATP = adenosylcob(III)inamide phosphate + ADP + H(+)</text>
        <dbReference type="Rhea" id="RHEA:15769"/>
        <dbReference type="ChEBI" id="CHEBI:2480"/>
        <dbReference type="ChEBI" id="CHEBI:15378"/>
        <dbReference type="ChEBI" id="CHEBI:30616"/>
        <dbReference type="ChEBI" id="CHEBI:58502"/>
        <dbReference type="ChEBI" id="CHEBI:456216"/>
        <dbReference type="EC" id="2.7.1.156"/>
    </reaction>
</comment>
<comment type="similarity">
    <text evidence="7">Belongs to the CobU/CobP family.</text>
</comment>
<evidence type="ECO:0000256" key="10">
    <source>
        <dbReference type="ARBA" id="ARBA00022573"/>
    </source>
</evidence>
<dbReference type="Proteomes" id="UP001220962">
    <property type="component" value="Chromosome"/>
</dbReference>
<name>A0AAX3N225_9BACL</name>
<gene>
    <name evidence="20" type="primary">cobU</name>
    <name evidence="20" type="ORF">PUW23_06765</name>
    <name evidence="21" type="ORF">PUW25_06290</name>
</gene>
<evidence type="ECO:0000256" key="12">
    <source>
        <dbReference type="ARBA" id="ARBA00022741"/>
    </source>
</evidence>
<evidence type="ECO:0000313" key="20">
    <source>
        <dbReference type="EMBL" id="WDH83913.1"/>
    </source>
</evidence>
<accession>A0AAX3N225</accession>
<dbReference type="SUPFAM" id="SSF52540">
    <property type="entry name" value="P-loop containing nucleoside triphosphate hydrolases"/>
    <property type="match status" value="1"/>
</dbReference>
<dbReference type="PANTHER" id="PTHR34848:SF1">
    <property type="entry name" value="BIFUNCTIONAL ADENOSYLCOBALAMIN BIOSYNTHESIS PROTEIN COBU"/>
    <property type="match status" value="1"/>
</dbReference>
<evidence type="ECO:0000313" key="22">
    <source>
        <dbReference type="Proteomes" id="UP001220962"/>
    </source>
</evidence>
<feature type="binding site" evidence="19">
    <location>
        <position position="88"/>
    </location>
    <ligand>
        <name>GTP</name>
        <dbReference type="ChEBI" id="CHEBI:37565"/>
    </ligand>
</feature>
<dbReference type="Pfam" id="PF02283">
    <property type="entry name" value="CobU"/>
    <property type="match status" value="1"/>
</dbReference>
<evidence type="ECO:0000256" key="13">
    <source>
        <dbReference type="ARBA" id="ARBA00022777"/>
    </source>
</evidence>
<dbReference type="GO" id="GO:0008820">
    <property type="term" value="F:cobinamide phosphate guanylyltransferase activity"/>
    <property type="evidence" value="ECO:0007669"/>
    <property type="project" value="UniProtKB-EC"/>
</dbReference>
<dbReference type="GO" id="GO:0005524">
    <property type="term" value="F:ATP binding"/>
    <property type="evidence" value="ECO:0007669"/>
    <property type="project" value="UniProtKB-KW"/>
</dbReference>
<comment type="catalytic activity">
    <reaction evidence="2">
        <text>adenosylcob(III)inamide phosphate + GTP + H(+) = adenosylcob(III)inamide-GDP + diphosphate</text>
        <dbReference type="Rhea" id="RHEA:22712"/>
        <dbReference type="ChEBI" id="CHEBI:15378"/>
        <dbReference type="ChEBI" id="CHEBI:33019"/>
        <dbReference type="ChEBI" id="CHEBI:37565"/>
        <dbReference type="ChEBI" id="CHEBI:58502"/>
        <dbReference type="ChEBI" id="CHEBI:60487"/>
        <dbReference type="EC" id="2.7.7.62"/>
    </reaction>
</comment>
<comment type="pathway">
    <text evidence="6">Cofactor biosynthesis; adenosylcobalamin biosynthesis; adenosylcobalamin from cob(II)yrinate a,c-diamide: step 5/7.</text>
</comment>
<evidence type="ECO:0000256" key="17">
    <source>
        <dbReference type="ARBA" id="ARBA00030571"/>
    </source>
</evidence>
<evidence type="ECO:0000256" key="1">
    <source>
        <dbReference type="ARBA" id="ARBA00000312"/>
    </source>
</evidence>
<dbReference type="GO" id="GO:0009236">
    <property type="term" value="P:cobalamin biosynthetic process"/>
    <property type="evidence" value="ECO:0007669"/>
    <property type="project" value="UniProtKB-KW"/>
</dbReference>
<feature type="active site" description="GMP-histidine intermediate" evidence="18">
    <location>
        <position position="48"/>
    </location>
</feature>
<dbReference type="GO" id="GO:0005525">
    <property type="term" value="F:GTP binding"/>
    <property type="evidence" value="ECO:0007669"/>
    <property type="project" value="UniProtKB-KW"/>
</dbReference>
<protein>
    <recommendedName>
        <fullName evidence="16">Adenosylcobinamide kinase</fullName>
        <ecNumber evidence="8">2.7.1.156</ecNumber>
        <ecNumber evidence="9">2.7.7.62</ecNumber>
    </recommendedName>
    <alternativeName>
        <fullName evidence="17">Adenosylcobinamide-phosphate guanylyltransferase</fullName>
    </alternativeName>
</protein>
<dbReference type="InterPro" id="IPR003203">
    <property type="entry name" value="CobU/CobP"/>
</dbReference>
<dbReference type="CDD" id="cd00544">
    <property type="entry name" value="CobU"/>
    <property type="match status" value="1"/>
</dbReference>
<evidence type="ECO:0000256" key="5">
    <source>
        <dbReference type="ARBA" id="ARBA00004692"/>
    </source>
</evidence>
<evidence type="ECO:0000256" key="2">
    <source>
        <dbReference type="ARBA" id="ARBA00000711"/>
    </source>
</evidence>
<evidence type="ECO:0000256" key="6">
    <source>
        <dbReference type="ARBA" id="ARBA00005159"/>
    </source>
</evidence>
<keyword evidence="15 19" id="KW-0342">GTP-binding</keyword>
<organism evidence="20 22">
    <name type="scientific">Paenibacillus urinalis</name>
    <dbReference type="NCBI Taxonomy" id="521520"/>
    <lineage>
        <taxon>Bacteria</taxon>
        <taxon>Bacillati</taxon>
        <taxon>Bacillota</taxon>
        <taxon>Bacilli</taxon>
        <taxon>Bacillales</taxon>
        <taxon>Paenibacillaceae</taxon>
        <taxon>Paenibacillus</taxon>
    </lineage>
</organism>
<comment type="catalytic activity">
    <reaction evidence="3">
        <text>adenosylcob(III)inamide + GTP = adenosylcob(III)inamide phosphate + GDP + H(+)</text>
        <dbReference type="Rhea" id="RHEA:15765"/>
        <dbReference type="ChEBI" id="CHEBI:2480"/>
        <dbReference type="ChEBI" id="CHEBI:15378"/>
        <dbReference type="ChEBI" id="CHEBI:37565"/>
        <dbReference type="ChEBI" id="CHEBI:58189"/>
        <dbReference type="ChEBI" id="CHEBI:58502"/>
        <dbReference type="EC" id="2.7.1.156"/>
    </reaction>
</comment>
<evidence type="ECO:0000256" key="8">
    <source>
        <dbReference type="ARBA" id="ARBA00012016"/>
    </source>
</evidence>
<proteinExistence type="inferred from homology"/>
<evidence type="ECO:0000256" key="19">
    <source>
        <dbReference type="PIRSR" id="PIRSR006135-2"/>
    </source>
</evidence>
<feature type="binding site" evidence="19">
    <location>
        <position position="63"/>
    </location>
    <ligand>
        <name>GTP</name>
        <dbReference type="ChEBI" id="CHEBI:37565"/>
    </ligand>
</feature>
<keyword evidence="12 19" id="KW-0547">Nucleotide-binding</keyword>
<feature type="binding site" evidence="19">
    <location>
        <begin position="32"/>
        <end position="34"/>
    </location>
    <ligand>
        <name>GTP</name>
        <dbReference type="ChEBI" id="CHEBI:37565"/>
    </ligand>
</feature>
<comment type="pathway">
    <text evidence="5">Cofactor biosynthesis; adenosylcobalamin biosynthesis; adenosylcobalamin from cob(II)yrinate a,c-diamide: step 6/7.</text>
</comment>
<feature type="binding site" evidence="19">
    <location>
        <begin position="49"/>
        <end position="52"/>
    </location>
    <ligand>
        <name>GTP</name>
        <dbReference type="ChEBI" id="CHEBI:37565"/>
    </ligand>
</feature>
<dbReference type="Gene3D" id="3.40.50.300">
    <property type="entry name" value="P-loop containing nucleotide triphosphate hydrolases"/>
    <property type="match status" value="1"/>
</dbReference>
<keyword evidence="23" id="KW-1185">Reference proteome</keyword>
<comment type="function">
    <text evidence="4">Catalyzes ATP-dependent phosphorylation of adenosylcobinamide and addition of GMP to adenosylcobinamide phosphate.</text>
</comment>
<dbReference type="NCBIfam" id="NF004469">
    <property type="entry name" value="PRK05800.1"/>
    <property type="match status" value="1"/>
</dbReference>
<keyword evidence="14" id="KW-0067">ATP-binding</keyword>
<dbReference type="EMBL" id="CP118101">
    <property type="protein sequence ID" value="WDH83913.1"/>
    <property type="molecule type" value="Genomic_DNA"/>
</dbReference>
<evidence type="ECO:0000256" key="16">
    <source>
        <dbReference type="ARBA" id="ARBA00029570"/>
    </source>
</evidence>
<evidence type="ECO:0000256" key="11">
    <source>
        <dbReference type="ARBA" id="ARBA00022679"/>
    </source>
</evidence>
<reference evidence="20 23" key="1">
    <citation type="submission" date="2023-02" db="EMBL/GenBank/DDBJ databases">
        <title>Pathogen: clinical or host-associated sample.</title>
        <authorList>
            <person name="Hergert J."/>
            <person name="Casey R."/>
            <person name="Wagner J."/>
            <person name="Young E.L."/>
            <person name="Oakeson K.F."/>
        </authorList>
    </citation>
    <scope>NUCLEOTIDE SEQUENCE</scope>
    <source>
        <strain evidence="21 23">2022CK-00829</strain>
        <strain evidence="20">2022CK-00830</strain>
    </source>
</reference>
<sequence length="184" mass="20409">MIILVTGGARSGKSTFAERLCMSRSSEAIYLATAQAFDEEMEQRIAAHRLQRSDEAYLWHTIEEPIEVADTLESIGQATYPAPTILLDCLTLWLSNILLSKEAEGKDAILQEMDRLVSSVRTYPGLIILVTNEVGDGIVPEYPLGRLYRDMAGILNQRMAAVSEEVFLVTAGIAIELKSKEYKV</sequence>
<evidence type="ECO:0000313" key="21">
    <source>
        <dbReference type="EMBL" id="WDI03567.1"/>
    </source>
</evidence>
<keyword evidence="10" id="KW-0169">Cobalamin biosynthesis</keyword>
<keyword evidence="20" id="KW-0548">Nucleotidyltransferase</keyword>
<dbReference type="EMBL" id="CP118108">
    <property type="protein sequence ID" value="WDI03567.1"/>
    <property type="molecule type" value="Genomic_DNA"/>
</dbReference>